<gene>
    <name evidence="1" type="ORF">BN983_00777</name>
</gene>
<dbReference type="EMBL" id="CCDI010000001">
    <property type="protein sequence ID" value="CDQ22564.1"/>
    <property type="molecule type" value="Genomic_DNA"/>
</dbReference>
<name>A0A059NUX6_9BACI</name>
<organism evidence="1 2">
    <name type="scientific">Halobacillus karajensis</name>
    <dbReference type="NCBI Taxonomy" id="195088"/>
    <lineage>
        <taxon>Bacteria</taxon>
        <taxon>Bacillati</taxon>
        <taxon>Bacillota</taxon>
        <taxon>Bacilli</taxon>
        <taxon>Bacillales</taxon>
        <taxon>Bacillaceae</taxon>
        <taxon>Halobacillus</taxon>
    </lineage>
</organism>
<dbReference type="AlphaFoldDB" id="A0A059NUX6"/>
<reference evidence="1 2" key="2">
    <citation type="submission" date="2014-05" db="EMBL/GenBank/DDBJ databases">
        <title>Draft genome sequence of Halobacillus karajensis HK-03.</title>
        <authorList>
            <person name="Khelaifia S."/>
            <person name="Croce O."/>
            <person name="Lagier J.C."/>
            <person name="Raoult D."/>
        </authorList>
    </citation>
    <scope>NUCLEOTIDE SEQUENCE [LARGE SCALE GENOMIC DNA]</scope>
    <source>
        <strain evidence="1 2">HD-03</strain>
    </source>
</reference>
<evidence type="ECO:0000313" key="2">
    <source>
        <dbReference type="Proteomes" id="UP000028868"/>
    </source>
</evidence>
<comment type="caution">
    <text evidence="1">The sequence shown here is derived from an EMBL/GenBank/DDBJ whole genome shotgun (WGS) entry which is preliminary data.</text>
</comment>
<reference evidence="2" key="1">
    <citation type="submission" date="2014-03" db="EMBL/GenBank/DDBJ databases">
        <authorList>
            <person name="Urmite Genomes U."/>
        </authorList>
    </citation>
    <scope>NUCLEOTIDE SEQUENCE [LARGE SCALE GENOMIC DNA]</scope>
    <source>
        <strain evidence="2">HD-03</strain>
    </source>
</reference>
<accession>A0A059NUX6</accession>
<sequence>MYTTVFYKENADGTYELVRTHESGGIPKFNGAKHPFYIQKGEFDGVVDPSKDIRPRSEEERVKDLESRLKVTEDAFFRLLNE</sequence>
<protein>
    <submittedName>
        <fullName evidence="1">Uncharacterized protein</fullName>
    </submittedName>
</protein>
<dbReference type="RefSeq" id="WP_035505929.1">
    <property type="nucleotide sequence ID" value="NZ_CCDI010000001.1"/>
</dbReference>
<proteinExistence type="predicted"/>
<dbReference type="Proteomes" id="UP000028868">
    <property type="component" value="Unassembled WGS sequence"/>
</dbReference>
<evidence type="ECO:0000313" key="1">
    <source>
        <dbReference type="EMBL" id="CDQ22564.1"/>
    </source>
</evidence>
<keyword evidence="2" id="KW-1185">Reference proteome</keyword>